<evidence type="ECO:0000259" key="1">
    <source>
        <dbReference type="Pfam" id="PF12867"/>
    </source>
</evidence>
<dbReference type="RefSeq" id="WP_255900679.1">
    <property type="nucleotide sequence ID" value="NZ_JAFMZO010000002.1"/>
</dbReference>
<dbReference type="SUPFAM" id="SSF109854">
    <property type="entry name" value="DinB/YfiT-like putative metalloenzymes"/>
    <property type="match status" value="1"/>
</dbReference>
<sequence>MKTYCSMLINELQPNNLSNMNLYPHTVERLCHQHKTLKCYIDDLPPEAIYNRLSSDKFSIHETISYLTRYHHIFLNRLVRMMDEVNPYFEVYKPDDDSEFHFTCAKSTGSLLHELYRLRSDIILRIENLPSENFARVGTHSVLGRMNISQWLEFFLLHESNQLFRIFKLAGGFWSAELGQQNNVIYLPRLSNYIDELAV</sequence>
<feature type="domain" description="DinB-like" evidence="1">
    <location>
        <begin position="40"/>
        <end position="159"/>
    </location>
</feature>
<accession>A0ABW4ZNU1</accession>
<dbReference type="Gene3D" id="1.20.120.450">
    <property type="entry name" value="dinb family like domain"/>
    <property type="match status" value="1"/>
</dbReference>
<dbReference type="InterPro" id="IPR034660">
    <property type="entry name" value="DinB/YfiT-like"/>
</dbReference>
<dbReference type="EMBL" id="JBHUHZ010000002">
    <property type="protein sequence ID" value="MFD2163559.1"/>
    <property type="molecule type" value="Genomic_DNA"/>
</dbReference>
<evidence type="ECO:0000313" key="2">
    <source>
        <dbReference type="EMBL" id="MFD2163559.1"/>
    </source>
</evidence>
<keyword evidence="3" id="KW-1185">Reference proteome</keyword>
<evidence type="ECO:0000313" key="3">
    <source>
        <dbReference type="Proteomes" id="UP001597387"/>
    </source>
</evidence>
<organism evidence="2 3">
    <name type="scientific">Paradesertivirga mongoliensis</name>
    <dbReference type="NCBI Taxonomy" id="2100740"/>
    <lineage>
        <taxon>Bacteria</taxon>
        <taxon>Pseudomonadati</taxon>
        <taxon>Bacteroidota</taxon>
        <taxon>Sphingobacteriia</taxon>
        <taxon>Sphingobacteriales</taxon>
        <taxon>Sphingobacteriaceae</taxon>
        <taxon>Paradesertivirga</taxon>
    </lineage>
</organism>
<proteinExistence type="predicted"/>
<dbReference type="Pfam" id="PF12867">
    <property type="entry name" value="DinB_2"/>
    <property type="match status" value="1"/>
</dbReference>
<dbReference type="Proteomes" id="UP001597387">
    <property type="component" value="Unassembled WGS sequence"/>
</dbReference>
<reference evidence="3" key="1">
    <citation type="journal article" date="2019" name="Int. J. Syst. Evol. Microbiol.">
        <title>The Global Catalogue of Microorganisms (GCM) 10K type strain sequencing project: providing services to taxonomists for standard genome sequencing and annotation.</title>
        <authorList>
            <consortium name="The Broad Institute Genomics Platform"/>
            <consortium name="The Broad Institute Genome Sequencing Center for Infectious Disease"/>
            <person name="Wu L."/>
            <person name="Ma J."/>
        </authorList>
    </citation>
    <scope>NUCLEOTIDE SEQUENCE [LARGE SCALE GENOMIC DNA]</scope>
    <source>
        <strain evidence="3">KCTC 42217</strain>
    </source>
</reference>
<protein>
    <submittedName>
        <fullName evidence="2">DinB family protein</fullName>
    </submittedName>
</protein>
<comment type="caution">
    <text evidence="2">The sequence shown here is derived from an EMBL/GenBank/DDBJ whole genome shotgun (WGS) entry which is preliminary data.</text>
</comment>
<gene>
    <name evidence="2" type="ORF">ACFSJU_14210</name>
</gene>
<dbReference type="InterPro" id="IPR024775">
    <property type="entry name" value="DinB-like"/>
</dbReference>
<name>A0ABW4ZNU1_9SPHI</name>